<dbReference type="InterPro" id="IPR006311">
    <property type="entry name" value="TAT_signal"/>
</dbReference>
<feature type="region of interest" description="Disordered" evidence="14">
    <location>
        <begin position="805"/>
        <end position="831"/>
    </location>
</feature>
<dbReference type="InterPro" id="IPR006656">
    <property type="entry name" value="Mopterin_OxRdtase"/>
</dbReference>
<evidence type="ECO:0000256" key="3">
    <source>
        <dbReference type="ARBA" id="ARBA00022485"/>
    </source>
</evidence>
<dbReference type="InterPro" id="IPR010051">
    <property type="entry name" value="Periplasm_NO3_reductase_lsu"/>
</dbReference>
<dbReference type="EMBL" id="FXUG01000006">
    <property type="protein sequence ID" value="SMP59810.1"/>
    <property type="molecule type" value="Genomic_DNA"/>
</dbReference>
<feature type="binding site" evidence="13">
    <location>
        <begin position="490"/>
        <end position="491"/>
    </location>
    <ligand>
        <name>Mo-bis(molybdopterin guanine dinucleotide)</name>
        <dbReference type="ChEBI" id="CHEBI:60539"/>
    </ligand>
</feature>
<keyword evidence="10 13" id="KW-0408">Iron</keyword>
<dbReference type="SUPFAM" id="SSF50692">
    <property type="entry name" value="ADC-like"/>
    <property type="match status" value="1"/>
</dbReference>
<keyword evidence="2 13" id="KW-0813">Transport</keyword>
<dbReference type="PANTHER" id="PTHR43105">
    <property type="entry name" value="RESPIRATORY NITRATE REDUCTASE"/>
    <property type="match status" value="1"/>
</dbReference>
<feature type="binding site" evidence="13">
    <location>
        <position position="169"/>
    </location>
    <ligand>
        <name>Mo-bis(molybdopterin guanine dinucleotide)</name>
        <dbReference type="ChEBI" id="CHEBI:60539"/>
    </ligand>
</feature>
<dbReference type="PROSITE" id="PS00551">
    <property type="entry name" value="MOLYBDOPTERIN_PROK_1"/>
    <property type="match status" value="1"/>
</dbReference>
<dbReference type="CDD" id="cd02791">
    <property type="entry name" value="MopB_CT_Nitrate-R-NapA-like"/>
    <property type="match status" value="1"/>
</dbReference>
<comment type="similarity">
    <text evidence="1 13">Belongs to the prokaryotic molybdopterin-containing oxidoreductase family. NasA/NapA/NarB subfamily.</text>
</comment>
<protein>
    <recommendedName>
        <fullName evidence="13">Nitrate reductase</fullName>
        <ecNumber evidence="13">1.9.6.1</ecNumber>
    </recommendedName>
</protein>
<keyword evidence="18" id="KW-1185">Reference proteome</keyword>
<keyword evidence="4 13" id="KW-0500">Molybdenum</keyword>
<feature type="binding site" evidence="13">
    <location>
        <position position="52"/>
    </location>
    <ligand>
        <name>[4Fe-4S] cluster</name>
        <dbReference type="ChEBI" id="CHEBI:49883"/>
    </ligand>
</feature>
<feature type="binding site" evidence="13">
    <location>
        <position position="55"/>
    </location>
    <ligand>
        <name>[4Fe-4S] cluster</name>
        <dbReference type="ChEBI" id="CHEBI:49883"/>
    </ligand>
</feature>
<dbReference type="InterPro" id="IPR050123">
    <property type="entry name" value="Prok_molybdopt-oxidoreductase"/>
</dbReference>
<feature type="binding site" evidence="13">
    <location>
        <position position="767"/>
    </location>
    <ligand>
        <name>substrate</name>
    </ligand>
</feature>
<accession>A0ABY1Q972</accession>
<keyword evidence="11 13" id="KW-0411">Iron-sulfur</keyword>
<feature type="binding site" evidence="13">
    <location>
        <begin position="691"/>
        <end position="700"/>
    </location>
    <ligand>
        <name>Mo-bis(molybdopterin guanine dinucleotide)</name>
        <dbReference type="ChEBI" id="CHEBI:60539"/>
    </ligand>
</feature>
<feature type="binding site" evidence="13">
    <location>
        <position position="173"/>
    </location>
    <ligand>
        <name>Mo-bis(molybdopterin guanine dinucleotide)</name>
        <dbReference type="ChEBI" id="CHEBI:60539"/>
    </ligand>
</feature>
<comment type="cofactor">
    <cofactor evidence="13">
        <name>[4Fe-4S] cluster</name>
        <dbReference type="ChEBI" id="CHEBI:49883"/>
    </cofactor>
    <text evidence="13">Binds 1 [4Fe-4S] cluster.</text>
</comment>
<evidence type="ECO:0000313" key="17">
    <source>
        <dbReference type="EMBL" id="SMP59810.1"/>
    </source>
</evidence>
<dbReference type="InterPro" id="IPR006963">
    <property type="entry name" value="Mopterin_OxRdtase_4Fe-4S_dom"/>
</dbReference>
<dbReference type="HAMAP" id="MF_01630">
    <property type="entry name" value="Nitrate_reduct_NapA"/>
    <property type="match status" value="1"/>
</dbReference>
<dbReference type="Pfam" id="PF00384">
    <property type="entry name" value="Molybdopterin"/>
    <property type="match status" value="1"/>
</dbReference>
<evidence type="ECO:0000256" key="10">
    <source>
        <dbReference type="ARBA" id="ARBA00023004"/>
    </source>
</evidence>
<feature type="signal peptide" evidence="15">
    <location>
        <begin position="1"/>
        <end position="22"/>
    </location>
</feature>
<dbReference type="Pfam" id="PF04879">
    <property type="entry name" value="Molybdop_Fe4S4"/>
    <property type="match status" value="1"/>
</dbReference>
<feature type="binding site" evidence="13">
    <location>
        <position position="59"/>
    </location>
    <ligand>
        <name>[4Fe-4S] cluster</name>
        <dbReference type="ChEBI" id="CHEBI:49883"/>
    </ligand>
</feature>
<dbReference type="RefSeq" id="WP_283433017.1">
    <property type="nucleotide sequence ID" value="NZ_FXUG01000006.1"/>
</dbReference>
<proteinExistence type="inferred from homology"/>
<evidence type="ECO:0000256" key="14">
    <source>
        <dbReference type="SAM" id="MobiDB-lite"/>
    </source>
</evidence>
<dbReference type="Gene3D" id="2.40.40.20">
    <property type="match status" value="1"/>
</dbReference>
<feature type="binding site" evidence="13">
    <location>
        <position position="87"/>
    </location>
    <ligand>
        <name>[4Fe-4S] cluster</name>
        <dbReference type="ChEBI" id="CHEBI:49883"/>
    </ligand>
</feature>
<dbReference type="InterPro" id="IPR027467">
    <property type="entry name" value="MopterinOxRdtase_cofactor_BS"/>
</dbReference>
<dbReference type="Gene3D" id="3.40.228.10">
    <property type="entry name" value="Dimethylsulfoxide Reductase, domain 2"/>
    <property type="match status" value="1"/>
</dbReference>
<evidence type="ECO:0000256" key="9">
    <source>
        <dbReference type="ARBA" id="ARBA00023002"/>
    </source>
</evidence>
<gene>
    <name evidence="13" type="primary">napA</name>
    <name evidence="17" type="ORF">SAMN06265222_106276</name>
</gene>
<dbReference type="EC" id="1.9.6.1" evidence="13"/>
<keyword evidence="5 13" id="KW-0479">Metal-binding</keyword>
<dbReference type="Gene3D" id="3.30.200.210">
    <property type="match status" value="1"/>
</dbReference>
<dbReference type="InterPro" id="IPR009010">
    <property type="entry name" value="Asp_de-COase-like_dom_sf"/>
</dbReference>
<evidence type="ECO:0000256" key="2">
    <source>
        <dbReference type="ARBA" id="ARBA00022448"/>
    </source>
</evidence>
<evidence type="ECO:0000256" key="4">
    <source>
        <dbReference type="ARBA" id="ARBA00022505"/>
    </source>
</evidence>
<comment type="caution">
    <text evidence="17">The sequence shown here is derived from an EMBL/GenBank/DDBJ whole genome shotgun (WGS) entry which is preliminary data.</text>
</comment>
<evidence type="ECO:0000256" key="12">
    <source>
        <dbReference type="ARBA" id="ARBA00023063"/>
    </source>
</evidence>
<evidence type="ECO:0000256" key="5">
    <source>
        <dbReference type="ARBA" id="ARBA00022723"/>
    </source>
</evidence>
<feature type="chain" id="PRO_5047310979" description="Nitrate reductase" evidence="15">
    <location>
        <begin position="23"/>
        <end position="831"/>
    </location>
</feature>
<dbReference type="Proteomes" id="UP001158067">
    <property type="component" value="Unassembled WGS sequence"/>
</dbReference>
<feature type="binding site" evidence="13">
    <location>
        <position position="144"/>
    </location>
    <ligand>
        <name>Mo-bis(molybdopterin guanine dinucleotide)</name>
        <dbReference type="ChEBI" id="CHEBI:60539"/>
    </ligand>
</feature>
<feature type="binding site" evidence="13">
    <location>
        <position position="792"/>
    </location>
    <ligand>
        <name>Mo-bis(molybdopterin guanine dinucleotide)</name>
        <dbReference type="ChEBI" id="CHEBI:60539"/>
    </ligand>
</feature>
<feature type="binding site" evidence="13">
    <location>
        <position position="464"/>
    </location>
    <ligand>
        <name>Mo-bis(molybdopterin guanine dinucleotide)</name>
        <dbReference type="ChEBI" id="CHEBI:60539"/>
    </ligand>
</feature>
<evidence type="ECO:0000313" key="18">
    <source>
        <dbReference type="Proteomes" id="UP001158067"/>
    </source>
</evidence>
<comment type="cofactor">
    <cofactor evidence="13">
        <name>Mo-bis(molybdopterin guanine dinucleotide)</name>
        <dbReference type="ChEBI" id="CHEBI:60539"/>
    </cofactor>
    <text evidence="13">Binds 1 molybdenum-bis(molybdopterin guanine dinucleotide) (Mo-bis-MGD) cofactor per subunit.</text>
</comment>
<evidence type="ECO:0000256" key="1">
    <source>
        <dbReference type="ARBA" id="ARBA00008747"/>
    </source>
</evidence>
<keyword evidence="9 13" id="KW-0560">Oxidoreductase</keyword>
<feature type="binding site" evidence="13">
    <location>
        <position position="353"/>
    </location>
    <ligand>
        <name>Mo-bis(molybdopterin guanine dinucleotide)</name>
        <dbReference type="ChEBI" id="CHEBI:60539"/>
    </ligand>
</feature>
<keyword evidence="3 13" id="KW-0004">4Fe-4S</keyword>
<dbReference type="SMART" id="SM00926">
    <property type="entry name" value="Molybdop_Fe4S4"/>
    <property type="match status" value="1"/>
</dbReference>
<dbReference type="PANTHER" id="PTHR43105:SF11">
    <property type="entry name" value="PERIPLASMIC NITRATE REDUCTASE"/>
    <property type="match status" value="1"/>
</dbReference>
<comment type="subcellular location">
    <subcellularLocation>
        <location evidence="13">Secreted</location>
    </subcellularLocation>
    <text evidence="13">Membrane-associated.</text>
</comment>
<dbReference type="Gene3D" id="3.40.50.740">
    <property type="match status" value="1"/>
</dbReference>
<evidence type="ECO:0000259" key="16">
    <source>
        <dbReference type="PROSITE" id="PS51669"/>
    </source>
</evidence>
<feature type="binding site" evidence="13">
    <location>
        <position position="89"/>
    </location>
    <ligand>
        <name>Mo-bis(molybdopterin guanine dinucleotide)</name>
        <dbReference type="ChEBI" id="CHEBI:60539"/>
    </ligand>
</feature>
<dbReference type="InterPro" id="IPR041957">
    <property type="entry name" value="CT_Nitrate-R-NapA-like"/>
</dbReference>
<keyword evidence="8 13" id="KW-0249">Electron transport</keyword>
<reference evidence="17 18" key="1">
    <citation type="submission" date="2017-05" db="EMBL/GenBank/DDBJ databases">
        <authorList>
            <person name="Varghese N."/>
            <person name="Submissions S."/>
        </authorList>
    </citation>
    <scope>NUCLEOTIDE SEQUENCE [LARGE SCALE GENOMIC DNA]</scope>
    <source>
        <strain evidence="17 18">DSM 25457</strain>
    </source>
</reference>
<comment type="PTM">
    <text evidence="13">Predicted to be exported by the Tat system. The position of the signal peptide cleavage has not been experimentally proven.</text>
</comment>
<dbReference type="PROSITE" id="PS51669">
    <property type="entry name" value="4FE4S_MOW_BIS_MGD"/>
    <property type="match status" value="1"/>
</dbReference>
<evidence type="ECO:0000256" key="6">
    <source>
        <dbReference type="ARBA" id="ARBA00022729"/>
    </source>
</evidence>
<name>A0ABY1Q972_9BACT</name>
<feature type="binding site" evidence="13">
    <location>
        <position position="349"/>
    </location>
    <ligand>
        <name>Mo-bis(molybdopterin guanine dinucleotide)</name>
        <dbReference type="ChEBI" id="CHEBI:60539"/>
    </ligand>
</feature>
<feature type="binding site" evidence="13">
    <location>
        <position position="540"/>
    </location>
    <ligand>
        <name>Mo-bis(molybdopterin guanine dinucleotide)</name>
        <dbReference type="ChEBI" id="CHEBI:60539"/>
    </ligand>
</feature>
<dbReference type="PROSITE" id="PS51318">
    <property type="entry name" value="TAT"/>
    <property type="match status" value="1"/>
</dbReference>
<evidence type="ECO:0000256" key="11">
    <source>
        <dbReference type="ARBA" id="ARBA00023014"/>
    </source>
</evidence>
<keyword evidence="6 13" id="KW-0732">Signal</keyword>
<dbReference type="SUPFAM" id="SSF53706">
    <property type="entry name" value="Formate dehydrogenase/DMSO reductase, domains 1-3"/>
    <property type="match status" value="1"/>
</dbReference>
<keyword evidence="12 13" id="KW-0534">Nitrate assimilation</keyword>
<feature type="domain" description="4Fe-4S Mo/W bis-MGD-type" evidence="16">
    <location>
        <begin position="45"/>
        <end position="101"/>
    </location>
</feature>
<sequence>MNNDRRALLKSAAMAAAGSMVAGNGSLPVVRADQAVDDLPTGEGLEWNKAPCRFCGTGCHVQVGVEDGRVVAIAGDKAADVNKGLLCVKGYHVGGILYGKDRLTKPLLRKDGELTEISWDEAIETIAQRIFDSPETFAFYGSGQWTIPEGFAAQKFMKGGLGNNHIDPNARLCMASAVTGFLATYGVDEPAGCYQDLDECDVLITWGNNPAEMHPVLFSRVTDRRSRGETVRVIDIGTRRTRTTDAANDYLEMKPHGDVAISLGIMHLLIANDNYDKSFVEKHCNFRGAEADSPTLQGEAISEEDFRKRIAKYTPEHVEELSGVPADQIRMLGELFGNHDIRITSLWCMGMNQHTMGTAINSLVHGVHLLSGHFGRPGDAPTSLTGQPSACGTVREVGTLSHALPGGRVVAKPEHRQQCEEYWNLREGSINAVPGYHTVKMFEQFTKPTAEGGDITTLIVQVTNPGQTLPNLNALFNDKEGLKDKFLIVSDVYPTASTQLADLILPAALWVEKNGMFGNSERRTQQWFKMVDPPGDARDDTWMTIAIAHKLFEMGYEGMQDKDGEFIFAVKDDDGQDIPIWEFEHYYDTNVDKHLFEEYRQFTTMKHKNLAPYDEYVKARGLRWPVVEQEDGSWRETRFRFSGFDDPFVKEGEEFDFYHSSSNDGRAQIWFHEYAPPPEMPDDQYPMWLCTGRVLEHWHTGTMTRRLAPLNRAMPTAYVEMHSDDAKAANIRQGEIVTIESRRGVCDLPVWIDGRGRPPRGTIFVPFFDESKLINNCTLEAFDPFSKQPDYKKCAVRVVKKTTVKQNSAKDQTAKDKTAKEATTAHVEVSS</sequence>
<dbReference type="Pfam" id="PF01568">
    <property type="entry name" value="Molydop_binding"/>
    <property type="match status" value="1"/>
</dbReference>
<comment type="function">
    <text evidence="13">Catalytic subunit of the nitrate reductase complex NapAB. Receives electrons from NapB and catalyzes the reduction of nitrate to nitrite.</text>
</comment>
<evidence type="ECO:0000256" key="8">
    <source>
        <dbReference type="ARBA" id="ARBA00022982"/>
    </source>
</evidence>
<feature type="binding site" evidence="13">
    <location>
        <position position="513"/>
    </location>
    <ligand>
        <name>Mo-bis(molybdopterin guanine dinucleotide)</name>
        <dbReference type="ChEBI" id="CHEBI:60539"/>
    </ligand>
</feature>
<organism evidence="17 18">
    <name type="scientific">Neorhodopirellula lusitana</name>
    <dbReference type="NCBI Taxonomy" id="445327"/>
    <lineage>
        <taxon>Bacteria</taxon>
        <taxon>Pseudomonadati</taxon>
        <taxon>Planctomycetota</taxon>
        <taxon>Planctomycetia</taxon>
        <taxon>Pirellulales</taxon>
        <taxon>Pirellulaceae</taxon>
        <taxon>Neorhodopirellula</taxon>
    </lineage>
</organism>
<keyword evidence="7" id="KW-0574">Periplasm</keyword>
<feature type="binding site" evidence="13">
    <location>
        <position position="775"/>
    </location>
    <ligand>
        <name>Mo-bis(molybdopterin guanine dinucleotide)</name>
        <dbReference type="ChEBI" id="CHEBI:60539"/>
    </ligand>
</feature>
<evidence type="ECO:0000256" key="13">
    <source>
        <dbReference type="HAMAP-Rule" id="MF_01630"/>
    </source>
</evidence>
<evidence type="ECO:0000256" key="7">
    <source>
        <dbReference type="ARBA" id="ARBA00022764"/>
    </source>
</evidence>
<evidence type="ECO:0000256" key="15">
    <source>
        <dbReference type="SAM" id="SignalP"/>
    </source>
</evidence>
<dbReference type="InterPro" id="IPR006657">
    <property type="entry name" value="MoPterin_dinucl-bd_dom"/>
</dbReference>
<comment type="catalytic activity">
    <reaction evidence="13">
        <text>2 Fe(II)-[cytochrome] + nitrate + 2 H(+) = 2 Fe(III)-[cytochrome] + nitrite + H2O</text>
        <dbReference type="Rhea" id="RHEA:12909"/>
        <dbReference type="Rhea" id="RHEA-COMP:11777"/>
        <dbReference type="Rhea" id="RHEA-COMP:11778"/>
        <dbReference type="ChEBI" id="CHEBI:15377"/>
        <dbReference type="ChEBI" id="CHEBI:15378"/>
        <dbReference type="ChEBI" id="CHEBI:16301"/>
        <dbReference type="ChEBI" id="CHEBI:17632"/>
        <dbReference type="ChEBI" id="CHEBI:29033"/>
        <dbReference type="ChEBI" id="CHEBI:29034"/>
        <dbReference type="EC" id="1.9.6.1"/>
    </reaction>
</comment>
<comment type="subunit">
    <text evidence="13">Component of the nitrate reductase NapAB complex composed of NapA and NapB.</text>
</comment>
<comment type="caution">
    <text evidence="13">Lacks conserved residue(s) required for the propagation of feature annotation.</text>
</comment>